<dbReference type="GO" id="GO:0006281">
    <property type="term" value="P:DNA repair"/>
    <property type="evidence" value="ECO:0007669"/>
    <property type="project" value="InterPro"/>
</dbReference>
<comment type="caution">
    <text evidence="2">The sequence shown here is derived from an EMBL/GenBank/DDBJ whole genome shotgun (WGS) entry which is preliminary data.</text>
</comment>
<dbReference type="GO" id="GO:0003910">
    <property type="term" value="F:DNA ligase (ATP) activity"/>
    <property type="evidence" value="ECO:0007669"/>
    <property type="project" value="InterPro"/>
</dbReference>
<reference evidence="2 3" key="1">
    <citation type="submission" date="2018-06" db="EMBL/GenBank/DDBJ databases">
        <title>Sphaerisporangium craniellae sp. nov., isolated from a marine sponge in the South China Sea.</title>
        <authorList>
            <person name="Li L."/>
        </authorList>
    </citation>
    <scope>NUCLEOTIDE SEQUENCE [LARGE SCALE GENOMIC DNA]</scope>
    <source>
        <strain evidence="2 3">CCTCC AA 208026</strain>
    </source>
</reference>
<evidence type="ECO:0000313" key="3">
    <source>
        <dbReference type="Proteomes" id="UP000253094"/>
    </source>
</evidence>
<dbReference type="Pfam" id="PF01068">
    <property type="entry name" value="DNA_ligase_A_M"/>
    <property type="match status" value="1"/>
</dbReference>
<dbReference type="Gene3D" id="3.30.470.30">
    <property type="entry name" value="DNA ligase/mRNA capping enzyme"/>
    <property type="match status" value="1"/>
</dbReference>
<dbReference type="GO" id="GO:0005524">
    <property type="term" value="F:ATP binding"/>
    <property type="evidence" value="ECO:0007669"/>
    <property type="project" value="InterPro"/>
</dbReference>
<proteinExistence type="predicted"/>
<dbReference type="EMBL" id="QOIL01000047">
    <property type="protein sequence ID" value="RCG16808.1"/>
    <property type="molecule type" value="Genomic_DNA"/>
</dbReference>
<protein>
    <recommendedName>
        <fullName evidence="1">ATP-dependent DNA ligase family profile domain-containing protein</fullName>
    </recommendedName>
</protein>
<feature type="domain" description="ATP-dependent DNA ligase family profile" evidence="1">
    <location>
        <begin position="22"/>
        <end position="78"/>
    </location>
</feature>
<evidence type="ECO:0000313" key="2">
    <source>
        <dbReference type="EMBL" id="RCG16808.1"/>
    </source>
</evidence>
<name>A0A367EFF9_9ACTN</name>
<feature type="non-terminal residue" evidence="2">
    <location>
        <position position="78"/>
    </location>
</feature>
<dbReference type="GO" id="GO:0006310">
    <property type="term" value="P:DNA recombination"/>
    <property type="evidence" value="ECO:0007669"/>
    <property type="project" value="InterPro"/>
</dbReference>
<organism evidence="2 3">
    <name type="scientific">Sphaerisporangium album</name>
    <dbReference type="NCBI Taxonomy" id="509200"/>
    <lineage>
        <taxon>Bacteria</taxon>
        <taxon>Bacillati</taxon>
        <taxon>Actinomycetota</taxon>
        <taxon>Actinomycetes</taxon>
        <taxon>Streptosporangiales</taxon>
        <taxon>Streptosporangiaceae</taxon>
        <taxon>Sphaerisporangium</taxon>
    </lineage>
</organism>
<dbReference type="AlphaFoldDB" id="A0A367EFF9"/>
<sequence>MAGPFPRTVTGEVVHVRGMVEPMLARAVDEIPPAPQGRLLFEPKWDGFRAIALVDDHGAVQLRSRRGARFGHAFPEVV</sequence>
<dbReference type="SUPFAM" id="SSF56091">
    <property type="entry name" value="DNA ligase/mRNA capping enzyme, catalytic domain"/>
    <property type="match status" value="1"/>
</dbReference>
<gene>
    <name evidence="2" type="ORF">DQ384_40055</name>
</gene>
<dbReference type="Proteomes" id="UP000253094">
    <property type="component" value="Unassembled WGS sequence"/>
</dbReference>
<evidence type="ECO:0000259" key="1">
    <source>
        <dbReference type="Pfam" id="PF01068"/>
    </source>
</evidence>
<dbReference type="InterPro" id="IPR012310">
    <property type="entry name" value="DNA_ligase_ATP-dep_cent"/>
</dbReference>
<keyword evidence="3" id="KW-1185">Reference proteome</keyword>
<accession>A0A367EFF9</accession>